<evidence type="ECO:0000313" key="3">
    <source>
        <dbReference type="Proteomes" id="UP000800035"/>
    </source>
</evidence>
<dbReference type="EMBL" id="ML976979">
    <property type="protein sequence ID" value="KAF1962167.1"/>
    <property type="molecule type" value="Genomic_DNA"/>
</dbReference>
<dbReference type="AlphaFoldDB" id="A0A6A5UM68"/>
<organism evidence="2 3">
    <name type="scientific">Byssothecium circinans</name>
    <dbReference type="NCBI Taxonomy" id="147558"/>
    <lineage>
        <taxon>Eukaryota</taxon>
        <taxon>Fungi</taxon>
        <taxon>Dikarya</taxon>
        <taxon>Ascomycota</taxon>
        <taxon>Pezizomycotina</taxon>
        <taxon>Dothideomycetes</taxon>
        <taxon>Pleosporomycetidae</taxon>
        <taxon>Pleosporales</taxon>
        <taxon>Massarineae</taxon>
        <taxon>Massarinaceae</taxon>
        <taxon>Byssothecium</taxon>
    </lineage>
</organism>
<feature type="compositionally biased region" description="Basic and acidic residues" evidence="1">
    <location>
        <begin position="1"/>
        <end position="11"/>
    </location>
</feature>
<keyword evidence="3" id="KW-1185">Reference proteome</keyword>
<accession>A0A6A5UM68</accession>
<reference evidence="2" key="1">
    <citation type="journal article" date="2020" name="Stud. Mycol.">
        <title>101 Dothideomycetes genomes: a test case for predicting lifestyles and emergence of pathogens.</title>
        <authorList>
            <person name="Haridas S."/>
            <person name="Albert R."/>
            <person name="Binder M."/>
            <person name="Bloem J."/>
            <person name="Labutti K."/>
            <person name="Salamov A."/>
            <person name="Andreopoulos B."/>
            <person name="Baker S."/>
            <person name="Barry K."/>
            <person name="Bills G."/>
            <person name="Bluhm B."/>
            <person name="Cannon C."/>
            <person name="Castanera R."/>
            <person name="Culley D."/>
            <person name="Daum C."/>
            <person name="Ezra D."/>
            <person name="Gonzalez J."/>
            <person name="Henrissat B."/>
            <person name="Kuo A."/>
            <person name="Liang C."/>
            <person name="Lipzen A."/>
            <person name="Lutzoni F."/>
            <person name="Magnuson J."/>
            <person name="Mondo S."/>
            <person name="Nolan M."/>
            <person name="Ohm R."/>
            <person name="Pangilinan J."/>
            <person name="Park H.-J."/>
            <person name="Ramirez L."/>
            <person name="Alfaro M."/>
            <person name="Sun H."/>
            <person name="Tritt A."/>
            <person name="Yoshinaga Y."/>
            <person name="Zwiers L.-H."/>
            <person name="Turgeon B."/>
            <person name="Goodwin S."/>
            <person name="Spatafora J."/>
            <person name="Crous P."/>
            <person name="Grigoriev I."/>
        </authorList>
    </citation>
    <scope>NUCLEOTIDE SEQUENCE</scope>
    <source>
        <strain evidence="2">CBS 675.92</strain>
    </source>
</reference>
<feature type="region of interest" description="Disordered" evidence="1">
    <location>
        <begin position="1"/>
        <end position="45"/>
    </location>
</feature>
<gene>
    <name evidence="2" type="ORF">CC80DRAFT_156209</name>
</gene>
<dbReference type="Proteomes" id="UP000800035">
    <property type="component" value="Unassembled WGS sequence"/>
</dbReference>
<proteinExistence type="predicted"/>
<name>A0A6A5UM68_9PLEO</name>
<feature type="compositionally biased region" description="Basic residues" evidence="1">
    <location>
        <begin position="13"/>
        <end position="40"/>
    </location>
</feature>
<protein>
    <submittedName>
        <fullName evidence="2">Uncharacterized protein</fullName>
    </submittedName>
</protein>
<evidence type="ECO:0000313" key="2">
    <source>
        <dbReference type="EMBL" id="KAF1962167.1"/>
    </source>
</evidence>
<evidence type="ECO:0000256" key="1">
    <source>
        <dbReference type="SAM" id="MobiDB-lite"/>
    </source>
</evidence>
<sequence>MTGNERTETGSRSKARLRSLRMRRGFQRRAGRRGGWRRGGGKAAVGGDAEHLREYRWVKEADAFGKRRWGAHRRSFLVALPGRPCSIPAPPLTTLSTPHRPTCAITTVVGRRSPRPPRLLPLDAGPVLAAHHQALADVDGSGTDYCLRLIRDIDARRPLCQSALISPDTPPVVPGYGNSHEAANNCKFRLPVCCQQRLHD</sequence>